<feature type="transmembrane region" description="Helical" evidence="1">
    <location>
        <begin position="99"/>
        <end position="118"/>
    </location>
</feature>
<dbReference type="RefSeq" id="WP_128914826.1">
    <property type="nucleotide sequence ID" value="NZ_RDSM01000003.1"/>
</dbReference>
<dbReference type="Proteomes" id="UP000289437">
    <property type="component" value="Unassembled WGS sequence"/>
</dbReference>
<keyword evidence="1" id="KW-0812">Transmembrane</keyword>
<organism evidence="2 3">
    <name type="scientific">Granulicella sibirica</name>
    <dbReference type="NCBI Taxonomy" id="2479048"/>
    <lineage>
        <taxon>Bacteria</taxon>
        <taxon>Pseudomonadati</taxon>
        <taxon>Acidobacteriota</taxon>
        <taxon>Terriglobia</taxon>
        <taxon>Terriglobales</taxon>
        <taxon>Acidobacteriaceae</taxon>
        <taxon>Granulicella</taxon>
    </lineage>
</organism>
<keyword evidence="3" id="KW-1185">Reference proteome</keyword>
<name>A0A4Q0T180_9BACT</name>
<dbReference type="AlphaFoldDB" id="A0A4Q0T180"/>
<accession>A0A4Q0T180</accession>
<gene>
    <name evidence="2" type="ORF">GRAN_4270</name>
</gene>
<protein>
    <recommendedName>
        <fullName evidence="4">Transmembrane protein</fullName>
    </recommendedName>
</protein>
<feature type="transmembrane region" description="Helical" evidence="1">
    <location>
        <begin position="7"/>
        <end position="24"/>
    </location>
</feature>
<keyword evidence="1" id="KW-1133">Transmembrane helix</keyword>
<feature type="transmembrane region" description="Helical" evidence="1">
    <location>
        <begin position="30"/>
        <end position="55"/>
    </location>
</feature>
<feature type="transmembrane region" description="Helical" evidence="1">
    <location>
        <begin position="67"/>
        <end position="87"/>
    </location>
</feature>
<sequence length="121" mass="13726">MFRFFSAMAVYVVLIFLSTWIFRHQHPGGAIAYTIAVLPAIPLLAVLVVVGLYLIEQTDEFEKTVTIQSMLWGIGGTLALSTVLGFLELYVSIPHLPRYFDFAIFWFVVGIATPIVRLRYR</sequence>
<reference evidence="2 3" key="1">
    <citation type="submission" date="2018-11" db="EMBL/GenBank/DDBJ databases">
        <authorList>
            <person name="Mardanov A.V."/>
            <person name="Ravin N.V."/>
            <person name="Dedysh S.N."/>
        </authorList>
    </citation>
    <scope>NUCLEOTIDE SEQUENCE [LARGE SCALE GENOMIC DNA]</scope>
    <source>
        <strain evidence="2 3">AF10</strain>
    </source>
</reference>
<comment type="caution">
    <text evidence="2">The sequence shown here is derived from an EMBL/GenBank/DDBJ whole genome shotgun (WGS) entry which is preliminary data.</text>
</comment>
<evidence type="ECO:0008006" key="4">
    <source>
        <dbReference type="Google" id="ProtNLM"/>
    </source>
</evidence>
<proteinExistence type="predicted"/>
<evidence type="ECO:0000313" key="2">
    <source>
        <dbReference type="EMBL" id="RXH55166.1"/>
    </source>
</evidence>
<evidence type="ECO:0000313" key="3">
    <source>
        <dbReference type="Proteomes" id="UP000289437"/>
    </source>
</evidence>
<keyword evidence="1" id="KW-0472">Membrane</keyword>
<reference evidence="3" key="2">
    <citation type="submission" date="2019-02" db="EMBL/GenBank/DDBJ databases">
        <title>Granulicella sibirica sp. nov., a psychrotolerant acidobacterium isolated from an organic soil layer in forested tundra, West Siberia.</title>
        <authorList>
            <person name="Oshkin I.Y."/>
            <person name="Kulichevskaya I.S."/>
            <person name="Rijpstra W.I.C."/>
            <person name="Sinninghe Damste J.S."/>
            <person name="Rakitin A.L."/>
            <person name="Ravin N.V."/>
            <person name="Dedysh S.N."/>
        </authorList>
    </citation>
    <scope>NUCLEOTIDE SEQUENCE [LARGE SCALE GENOMIC DNA]</scope>
    <source>
        <strain evidence="3">AF10</strain>
    </source>
</reference>
<evidence type="ECO:0000256" key="1">
    <source>
        <dbReference type="SAM" id="Phobius"/>
    </source>
</evidence>
<dbReference type="OrthoDB" id="119964at2"/>
<dbReference type="EMBL" id="RDSM01000003">
    <property type="protein sequence ID" value="RXH55166.1"/>
    <property type="molecule type" value="Genomic_DNA"/>
</dbReference>